<evidence type="ECO:0000313" key="5">
    <source>
        <dbReference type="EMBL" id="SMC69852.1"/>
    </source>
</evidence>
<evidence type="ECO:0000259" key="4">
    <source>
        <dbReference type="SMART" id="SM00797"/>
    </source>
</evidence>
<keyword evidence="6" id="KW-1185">Reference proteome</keyword>
<dbReference type="GO" id="GO:0005524">
    <property type="term" value="F:ATP binding"/>
    <property type="evidence" value="ECO:0007669"/>
    <property type="project" value="UniProtKB-KW"/>
</dbReference>
<dbReference type="SUPFAM" id="SSF50891">
    <property type="entry name" value="Cyclophilin-like"/>
    <property type="match status" value="1"/>
</dbReference>
<dbReference type="AlphaFoldDB" id="A0A1W2BAW0"/>
<dbReference type="RefSeq" id="WP_084288759.1">
    <property type="nucleotide sequence ID" value="NZ_FWYB01000002.1"/>
</dbReference>
<name>A0A1W2BAW0_9SPHI</name>
<dbReference type="Proteomes" id="UP000192678">
    <property type="component" value="Unassembled WGS sequence"/>
</dbReference>
<keyword evidence="3" id="KW-0067">ATP-binding</keyword>
<keyword evidence="1" id="KW-0547">Nucleotide-binding</keyword>
<protein>
    <submittedName>
        <fullName evidence="5">Antagonist of KipI</fullName>
    </submittedName>
</protein>
<reference evidence="5 6" key="1">
    <citation type="submission" date="2017-04" db="EMBL/GenBank/DDBJ databases">
        <authorList>
            <person name="Afonso C.L."/>
            <person name="Miller P.J."/>
            <person name="Scott M.A."/>
            <person name="Spackman E."/>
            <person name="Goraichik I."/>
            <person name="Dimitrov K.M."/>
            <person name="Suarez D.L."/>
            <person name="Swayne D.E."/>
        </authorList>
    </citation>
    <scope>NUCLEOTIDE SEQUENCE [LARGE SCALE GENOMIC DNA]</scope>
    <source>
        <strain evidence="5 6">DSM 19625</strain>
    </source>
</reference>
<organism evidence="5 6">
    <name type="scientific">Pedobacter nyackensis</name>
    <dbReference type="NCBI Taxonomy" id="475255"/>
    <lineage>
        <taxon>Bacteria</taxon>
        <taxon>Pseudomonadati</taxon>
        <taxon>Bacteroidota</taxon>
        <taxon>Sphingobacteriia</taxon>
        <taxon>Sphingobacteriales</taxon>
        <taxon>Sphingobacteriaceae</taxon>
        <taxon>Pedobacter</taxon>
    </lineage>
</organism>
<dbReference type="OrthoDB" id="9782422at2"/>
<dbReference type="Pfam" id="PF02626">
    <property type="entry name" value="CT_A_B"/>
    <property type="match status" value="1"/>
</dbReference>
<dbReference type="InterPro" id="IPR003778">
    <property type="entry name" value="CT_A_B"/>
</dbReference>
<accession>A0A1W2BAW0</accession>
<dbReference type="InterPro" id="IPR052708">
    <property type="entry name" value="PxpC"/>
</dbReference>
<dbReference type="STRING" id="475255.SAMN04488101_102252"/>
<evidence type="ECO:0000256" key="1">
    <source>
        <dbReference type="ARBA" id="ARBA00022741"/>
    </source>
</evidence>
<gene>
    <name evidence="5" type="ORF">SAMN04488101_102252</name>
</gene>
<keyword evidence="2" id="KW-0378">Hydrolase</keyword>
<dbReference type="GO" id="GO:0016787">
    <property type="term" value="F:hydrolase activity"/>
    <property type="evidence" value="ECO:0007669"/>
    <property type="project" value="UniProtKB-KW"/>
</dbReference>
<proteinExistence type="predicted"/>
<dbReference type="PANTHER" id="PTHR43309">
    <property type="entry name" value="5-OXOPROLINASE SUBUNIT C"/>
    <property type="match status" value="1"/>
</dbReference>
<dbReference type="NCBIfam" id="TIGR00724">
    <property type="entry name" value="urea_amlyse_rel"/>
    <property type="match status" value="1"/>
</dbReference>
<dbReference type="Gene3D" id="2.40.100.10">
    <property type="entry name" value="Cyclophilin-like"/>
    <property type="match status" value="1"/>
</dbReference>
<feature type="domain" description="Carboxyltransferase" evidence="4">
    <location>
        <begin position="24"/>
        <end position="305"/>
    </location>
</feature>
<evidence type="ECO:0000313" key="6">
    <source>
        <dbReference type="Proteomes" id="UP000192678"/>
    </source>
</evidence>
<dbReference type="InterPro" id="IPR029000">
    <property type="entry name" value="Cyclophilin-like_dom_sf"/>
</dbReference>
<evidence type="ECO:0000256" key="3">
    <source>
        <dbReference type="ARBA" id="ARBA00022840"/>
    </source>
</evidence>
<dbReference type="EMBL" id="FWYB01000002">
    <property type="protein sequence ID" value="SMC69852.1"/>
    <property type="molecule type" value="Genomic_DNA"/>
</dbReference>
<dbReference type="SMART" id="SM00797">
    <property type="entry name" value="AHS2"/>
    <property type="match status" value="1"/>
</dbReference>
<evidence type="ECO:0000256" key="2">
    <source>
        <dbReference type="ARBA" id="ARBA00022801"/>
    </source>
</evidence>
<sequence>MGIKVVKGGLLTTVQDLGRKGYRKDGIIVSGAMDTLALEIGNLLLGNHAAEAGLECTLLGPNLLFETDQLVAITGGNLSPMVDGKPVKMWRPVFIPKGAMLCFGSAITGCRSYLTVFGGFDLPMVLGSYSTYLKAGFGGYEGRMLKKDDELPFKNIYKPNGAVFNWSAGQQLYPEFSDNEIRVMKGPEYELFTGQSIAGLFTDNYLITKEADRMGYRLEGPALLLPEPKEMLSSAVTFGTIQVTSNGAAILLMADHQTTGGYPRVLQVITADLTKLAQMKSGQQIRFKLVTLAEARQALLHREMQLKQLKQTITLKHI</sequence>
<dbReference type="PANTHER" id="PTHR43309:SF5">
    <property type="entry name" value="5-OXOPROLINASE SUBUNIT C"/>
    <property type="match status" value="1"/>
</dbReference>